<feature type="repeat" description="TPR" evidence="1">
    <location>
        <begin position="69"/>
        <end position="102"/>
    </location>
</feature>
<dbReference type="AlphaFoldDB" id="A0AAX1TR24"/>
<protein>
    <submittedName>
        <fullName evidence="3">Uncharacterized protein conserved in bacteria</fullName>
    </submittedName>
</protein>
<evidence type="ECO:0000256" key="1">
    <source>
        <dbReference type="PROSITE-ProRule" id="PRU00339"/>
    </source>
</evidence>
<dbReference type="KEGG" id="ful:C4N20_10710"/>
<accession>A0AAX1TR24</accession>
<dbReference type="SMART" id="SM00028">
    <property type="entry name" value="TPR"/>
    <property type="match status" value="1"/>
</dbReference>
<gene>
    <name evidence="3" type="ORF">NCTC12112_00698</name>
</gene>
<name>A0AAX1TR24_9FUSO</name>
<sequence length="285" mass="32729">MENRLKDEFEALIEKEEYSKVIKKIKSIPTEDRDYEINSYLARAFSGEGKVDSVVKVLLSIEKEGAADPLWYYRIGYAYYSLGEFEKAQGYISESLKFDPTDRWAIMLLRVLNKKLNVYKGTKICENLQVEDFKASNVFTAETLFSIWKNDLTDLYIDTEDDIKLRDFLPQIKNRLKWIEDNSQVIEKVLIDDGILELAEEWTSSAEEAEEEQECYIVDGDKVFLPISEKDFSDSLYAESITATIENGEISLELFLCCCPDYFAGHCIIVDIDKDGNVVNRGLAG</sequence>
<dbReference type="InterPro" id="IPR019260">
    <property type="entry name" value="DUF2262"/>
</dbReference>
<dbReference type="PROSITE" id="PS50005">
    <property type="entry name" value="TPR"/>
    <property type="match status" value="1"/>
</dbReference>
<proteinExistence type="predicted"/>
<keyword evidence="1" id="KW-0802">TPR repeat</keyword>
<feature type="domain" description="DUF2262" evidence="2">
    <location>
        <begin position="147"/>
        <end position="282"/>
    </location>
</feature>
<evidence type="ECO:0000313" key="3">
    <source>
        <dbReference type="EMBL" id="SQJ00396.1"/>
    </source>
</evidence>
<dbReference type="SUPFAM" id="SSF48452">
    <property type="entry name" value="TPR-like"/>
    <property type="match status" value="1"/>
</dbReference>
<dbReference type="EMBL" id="LS483487">
    <property type="protein sequence ID" value="SQJ00396.1"/>
    <property type="molecule type" value="Genomic_DNA"/>
</dbReference>
<reference evidence="3 4" key="1">
    <citation type="submission" date="2018-06" db="EMBL/GenBank/DDBJ databases">
        <authorList>
            <consortium name="Pathogen Informatics"/>
            <person name="Doyle S."/>
        </authorList>
    </citation>
    <scope>NUCLEOTIDE SEQUENCE [LARGE SCALE GENOMIC DNA]</scope>
    <source>
        <strain evidence="3 4">NCTC12112</strain>
    </source>
</reference>
<evidence type="ECO:0000259" key="2">
    <source>
        <dbReference type="Pfam" id="PF10020"/>
    </source>
</evidence>
<organism evidence="3 4">
    <name type="scientific">Fusobacterium ulcerans</name>
    <dbReference type="NCBI Taxonomy" id="861"/>
    <lineage>
        <taxon>Bacteria</taxon>
        <taxon>Fusobacteriati</taxon>
        <taxon>Fusobacteriota</taxon>
        <taxon>Fusobacteriia</taxon>
        <taxon>Fusobacteriales</taxon>
        <taxon>Fusobacteriaceae</taxon>
        <taxon>Fusobacterium</taxon>
    </lineage>
</organism>
<evidence type="ECO:0000313" key="4">
    <source>
        <dbReference type="Proteomes" id="UP000249008"/>
    </source>
</evidence>
<dbReference type="Proteomes" id="UP000249008">
    <property type="component" value="Chromosome 1"/>
</dbReference>
<dbReference type="InterPro" id="IPR011990">
    <property type="entry name" value="TPR-like_helical_dom_sf"/>
</dbReference>
<dbReference type="Gene3D" id="1.25.40.10">
    <property type="entry name" value="Tetratricopeptide repeat domain"/>
    <property type="match status" value="1"/>
</dbReference>
<dbReference type="InterPro" id="IPR019734">
    <property type="entry name" value="TPR_rpt"/>
</dbReference>
<dbReference type="Pfam" id="PF10020">
    <property type="entry name" value="DUF2262"/>
    <property type="match status" value="1"/>
</dbReference>